<evidence type="ECO:0000313" key="3">
    <source>
        <dbReference type="Proteomes" id="UP000811609"/>
    </source>
</evidence>
<dbReference type="PANTHER" id="PTHR33781:SF3">
    <property type="entry name" value="PROTEIN PHYTOCHROME KINASE SUBSTRATE 3"/>
    <property type="match status" value="1"/>
</dbReference>
<evidence type="ECO:0000256" key="1">
    <source>
        <dbReference type="SAM" id="MobiDB-lite"/>
    </source>
</evidence>
<keyword evidence="3" id="KW-1185">Reference proteome</keyword>
<proteinExistence type="predicted"/>
<feature type="region of interest" description="Disordered" evidence="1">
    <location>
        <begin position="403"/>
        <end position="425"/>
    </location>
</feature>
<comment type="caution">
    <text evidence="2">The sequence shown here is derived from an EMBL/GenBank/DDBJ whole genome shotgun (WGS) entry which is preliminary data.</text>
</comment>
<dbReference type="InterPro" id="IPR039615">
    <property type="entry name" value="PKS"/>
</dbReference>
<name>A0A8T1NZ92_CARIL</name>
<dbReference type="PANTHER" id="PTHR33781">
    <property type="entry name" value="PROTEIN PHYTOCHROME KINASE SUBSTRATE 1-RELATED"/>
    <property type="match status" value="1"/>
</dbReference>
<protein>
    <submittedName>
        <fullName evidence="2">Uncharacterized protein</fullName>
    </submittedName>
</protein>
<reference evidence="2" key="1">
    <citation type="submission" date="2020-12" db="EMBL/GenBank/DDBJ databases">
        <title>WGS assembly of Carya illinoinensis cv. Pawnee.</title>
        <authorList>
            <person name="Platts A."/>
            <person name="Shu S."/>
            <person name="Wright S."/>
            <person name="Barry K."/>
            <person name="Edger P."/>
            <person name="Pires J.C."/>
            <person name="Schmutz J."/>
        </authorList>
    </citation>
    <scope>NUCLEOTIDE SEQUENCE</scope>
    <source>
        <tissue evidence="2">Leaf</tissue>
    </source>
</reference>
<dbReference type="AlphaFoldDB" id="A0A8T1NZ92"/>
<sequence length="425" mass="46825">MDTEKNSTKLSNAAVSSYFGTAEEGSMLKVAKLVQHLPPAVASSRTTPSSTCLDRGKTTEGEISVFRAERYFSMGLDDDSPKSIDKHGLKKDSRFDLNYREPKSRPGAPSIISEASSNSQAAFLPSFHRQPFQNTEKKVNGKIYFSGFICSRSCSDKKSLNVHKHGGTHGKEVRKKAIQVDHNQLQPRSQVKDELHGPKFERSNREMSFSFPTISPGLQNLAASSQLKEKKLKEEEPRKSLEVFGSYMMKKGDIAMNLERKVSILTWDAIPKAQNVSSTISGTEGIHEDVGSDASSDLFEIETLSCSEKPPQFTRQESDGMSSCLTSITKYEPSDASIEWSVVTASAAGFSADRGFDEKQLEESNKIPGVVKTKSIIDKEAPKIRPIGLLGCKSLKAVNVAETAHRTNERPKSDSVHQRRLDSSV</sequence>
<dbReference type="EMBL" id="CM031819">
    <property type="protein sequence ID" value="KAG6635448.1"/>
    <property type="molecule type" value="Genomic_DNA"/>
</dbReference>
<accession>A0A8T1NZ92</accession>
<gene>
    <name evidence="2" type="ORF">CIPAW_11G043200</name>
</gene>
<dbReference type="Proteomes" id="UP000811609">
    <property type="component" value="Chromosome 11"/>
</dbReference>
<evidence type="ECO:0000313" key="2">
    <source>
        <dbReference type="EMBL" id="KAG6635448.1"/>
    </source>
</evidence>
<organism evidence="2 3">
    <name type="scientific">Carya illinoinensis</name>
    <name type="common">Pecan</name>
    <dbReference type="NCBI Taxonomy" id="32201"/>
    <lineage>
        <taxon>Eukaryota</taxon>
        <taxon>Viridiplantae</taxon>
        <taxon>Streptophyta</taxon>
        <taxon>Embryophyta</taxon>
        <taxon>Tracheophyta</taxon>
        <taxon>Spermatophyta</taxon>
        <taxon>Magnoliopsida</taxon>
        <taxon>eudicotyledons</taxon>
        <taxon>Gunneridae</taxon>
        <taxon>Pentapetalae</taxon>
        <taxon>rosids</taxon>
        <taxon>fabids</taxon>
        <taxon>Fagales</taxon>
        <taxon>Juglandaceae</taxon>
        <taxon>Carya</taxon>
    </lineage>
</organism>
<dbReference type="GO" id="GO:0009638">
    <property type="term" value="P:phototropism"/>
    <property type="evidence" value="ECO:0007669"/>
    <property type="project" value="InterPro"/>
</dbReference>